<evidence type="ECO:0000313" key="3">
    <source>
        <dbReference type="Proteomes" id="UP001143588"/>
    </source>
</evidence>
<accession>A0A510J966</accession>
<dbReference type="Pfam" id="PF03970">
    <property type="entry name" value="Herpes_UL37_1"/>
    <property type="match status" value="1"/>
</dbReference>
<name>A0A510J966_9ALPH</name>
<dbReference type="GeneID" id="80540224"/>
<dbReference type="RefSeq" id="YP_010801518.1">
    <property type="nucleotide sequence ID" value="NC_076965.1"/>
</dbReference>
<evidence type="ECO:0000313" key="2">
    <source>
        <dbReference type="EMBL" id="BBM13209.1"/>
    </source>
</evidence>
<gene>
    <name evidence="2" type="primary">UL37</name>
</gene>
<feature type="region of interest" description="Disordered" evidence="1">
    <location>
        <begin position="1037"/>
        <end position="1085"/>
    </location>
</feature>
<dbReference type="KEGG" id="vg:80540224"/>
<sequence>MSQPATTTSTTSLRLLLDTLGSLSSQPPASPPPSPLSAPPTNDGPAFLVTARLRAALAAFLLSPTPISRAELRALWTILLERLCGFHRLYSLPETALIIENLPGLILHRLDVGLSKEPEQAFQTMEDIKALVLMLTDSITTKNFEEAGLRTTAPLGPVTIRQHAVAWVEQWLAVSKSCLAINPRTSAATATDAPLKMAPMPLGQPGANLIAPKYSLLFPSPFVQEGLRFLARASNWVTLFSTHLQCIDDASLTPFTRALFTLSLVDEYLTTADQGVVVPPQLLSRFQTTVREIDPQILIPPIEAGRMSRSREEVRVSSALSTLTPCATSAPPGTLMTRVRTDVSVFSANASFLSASALAIFQPAITSLLQHGEALDADAQARFLALLQQTWTLIQNTHAPSTAIQTLIGAGFTPSHCDHYLSALEGFLASGGTPGPSPLSEIQQLFGCIALTGSQIFTLAQDYGPYADYVKAFKRLQGTSEYQHVKLCEAVGLSGGGLKHILARIMGPITPTEHLASLRRALVGEFEGAERRFSAGQPSLLRETVLIWLDVYGQTKWDITPTTPAVPTTLLSAAQATHSPAVHLAAATQIHFPKHDGIYPNVLADPQFTPYVIALVVGDALRATCRAAYLPRPVDFACRVLAWARDFGLGYVPTVEGHRTKLGALITLLEPATHAKHMPTLQMADNIEQLLRDLYAIVKGAMNQISPMARLPPLEPPEVGNSILLMSLYAIATRGVLMGLIERADPLIKQLEDAIVLLRLHMTTLTAFFECRFESDGRRVYAIPSDTGEKLGPWRPDSMADAVSQYCGMYHDAKRALVTALAGLKSVIVEATAHLGVCEGLVVQVHHEHSVLSNVLQEIQSFVLLVTGIHARASKLLAGDQVPGFFYMGHFLARWKHLSTSYQSVQTATGPEPVADFVRELHETWRGLQNERLVTSPALTSTTEQRTSAVGEILANVEEDAGTIPTLVNFSLITNRCDLTAWGEYNAEPLDRPTMYPESVDLTPQGLSVLLGMDWLMMNELLQVTDGVFRASALRRQSQDAPQDVEVREAGSARSPPVRNFPHLSRRSSATPPNLPEEDDDEMLL</sequence>
<feature type="compositionally biased region" description="Acidic residues" evidence="1">
    <location>
        <begin position="1076"/>
        <end position="1085"/>
    </location>
</feature>
<proteinExistence type="predicted"/>
<dbReference type="InterPro" id="IPR005655">
    <property type="entry name" value="Herpes_UL37"/>
</dbReference>
<keyword evidence="3" id="KW-1185">Reference proteome</keyword>
<evidence type="ECO:0000256" key="1">
    <source>
        <dbReference type="SAM" id="MobiDB-lite"/>
    </source>
</evidence>
<feature type="compositionally biased region" description="Pro residues" evidence="1">
    <location>
        <begin position="28"/>
        <end position="38"/>
    </location>
</feature>
<dbReference type="EMBL" id="LC492974">
    <property type="protein sequence ID" value="BBM13209.1"/>
    <property type="molecule type" value="Genomic_DNA"/>
</dbReference>
<dbReference type="GO" id="GO:0019068">
    <property type="term" value="P:virion assembly"/>
    <property type="evidence" value="ECO:0007669"/>
    <property type="project" value="InterPro"/>
</dbReference>
<feature type="region of interest" description="Disordered" evidence="1">
    <location>
        <begin position="23"/>
        <end position="42"/>
    </location>
</feature>
<organism evidence="2 3">
    <name type="scientific">pteropodid alphaherpesvirus 2</name>
    <dbReference type="NCBI Taxonomy" id="3118716"/>
    <lineage>
        <taxon>Viruses</taxon>
        <taxon>Duplodnaviria</taxon>
        <taxon>Heunggongvirae</taxon>
        <taxon>Peploviricota</taxon>
        <taxon>Herviviricetes</taxon>
        <taxon>Herpesvirales</taxon>
        <taxon>Orthoherpesviridae</taxon>
        <taxon>Alphaherpesvirinae</taxon>
        <taxon>Simplexvirus</taxon>
        <taxon>Simplexvirus pteropodidalpha2</taxon>
    </lineage>
</organism>
<protein>
    <submittedName>
        <fullName evidence="2">Tegument protein</fullName>
    </submittedName>
</protein>
<dbReference type="Proteomes" id="UP001143588">
    <property type="component" value="Segment"/>
</dbReference>
<reference evidence="2 3" key="1">
    <citation type="journal article" date="2020" name="J. Virol.">
        <title>Characterization of a Novel Alphaherpesvirus Isolated from the Fruit Bat Pteropus lylei in Vietnam.</title>
        <authorList>
            <person name="Inagaki T."/>
            <person name="Yamada S."/>
            <person name="Fujii H."/>
            <person name="Yoshikawa T."/>
            <person name="Shibamura M."/>
            <person name="Harada S."/>
            <person name="Fukushi S."/>
            <person name="Le M.Q."/>
            <person name="Nguyen C.T."/>
            <person name="Nguyen T.T.T."/>
            <person name="Nguyen T.T."/>
            <person name="Nguyen T.T."/>
            <person name="Quach V.T."/>
            <person name="Thong V.D."/>
            <person name="Mori K."/>
            <person name="Sasaki M."/>
            <person name="Setiyono A."/>
            <person name="Handharyani E."/>
            <person name="Takeyama H."/>
            <person name="Hasebe F."/>
            <person name="Saijo M."/>
        </authorList>
    </citation>
    <scope>NUCLEOTIDE SEQUENCE [LARGE SCALE GENOMIC DNA]</scope>
</reference>